<dbReference type="GeneID" id="10542477"/>
<dbReference type="InParanoid" id="E3KXU8"/>
<dbReference type="VEuPathDB" id="FungiDB:PGTG_14875"/>
<dbReference type="EMBL" id="DS178319">
    <property type="protein sequence ID" value="EFP89034.1"/>
    <property type="molecule type" value="Genomic_DNA"/>
</dbReference>
<dbReference type="Proteomes" id="UP000008783">
    <property type="component" value="Unassembled WGS sequence"/>
</dbReference>
<reference key="1">
    <citation type="submission" date="2007-01" db="EMBL/GenBank/DDBJ databases">
        <title>The Genome Sequence of Puccinia graminis f. sp. tritici Strain CRL 75-36-700-3.</title>
        <authorList>
            <consortium name="The Broad Institute Genome Sequencing Platform"/>
            <person name="Birren B."/>
            <person name="Lander E."/>
            <person name="Galagan J."/>
            <person name="Nusbaum C."/>
            <person name="Devon K."/>
            <person name="Cuomo C."/>
            <person name="Jaffe D."/>
            <person name="Butler J."/>
            <person name="Alvarez P."/>
            <person name="Gnerre S."/>
            <person name="Grabherr M."/>
            <person name="Mauceli E."/>
            <person name="Brockman W."/>
            <person name="Young S."/>
            <person name="LaButti K."/>
            <person name="Sykes S."/>
            <person name="DeCaprio D."/>
            <person name="Crawford M."/>
            <person name="Koehrsen M."/>
            <person name="Engels R."/>
            <person name="Montgomery P."/>
            <person name="Pearson M."/>
            <person name="Howarth C."/>
            <person name="Larson L."/>
            <person name="White J."/>
            <person name="Zeng Q."/>
            <person name="Kodira C."/>
            <person name="Yandava C."/>
            <person name="Alvarado L."/>
            <person name="O'Leary S."/>
            <person name="Szabo L."/>
            <person name="Dean R."/>
            <person name="Schein J."/>
        </authorList>
    </citation>
    <scope>NUCLEOTIDE SEQUENCE</scope>
    <source>
        <strain>CRL 75-36-700-3</strain>
    </source>
</reference>
<gene>
    <name evidence="1" type="ORF">PGTG_14875</name>
</gene>
<name>E3KXU8_PUCGT</name>
<dbReference type="AlphaFoldDB" id="E3KXU8"/>
<dbReference type="PANTHER" id="PTHR33324:SF2">
    <property type="entry name" value="MYB_SANT-LIKE DNA-BINDING DOMAIN-CONTAINING PROTEIN"/>
    <property type="match status" value="1"/>
</dbReference>
<protein>
    <submittedName>
        <fullName evidence="1">Uncharacterized protein</fullName>
    </submittedName>
</protein>
<reference evidence="2" key="2">
    <citation type="journal article" date="2011" name="Proc. Natl. Acad. Sci. U.S.A.">
        <title>Obligate biotrophy features unraveled by the genomic analysis of rust fungi.</title>
        <authorList>
            <person name="Duplessis S."/>
            <person name="Cuomo C.A."/>
            <person name="Lin Y.-C."/>
            <person name="Aerts A."/>
            <person name="Tisserant E."/>
            <person name="Veneault-Fourrey C."/>
            <person name="Joly D.L."/>
            <person name="Hacquard S."/>
            <person name="Amselem J."/>
            <person name="Cantarel B.L."/>
            <person name="Chiu R."/>
            <person name="Coutinho P.M."/>
            <person name="Feau N."/>
            <person name="Field M."/>
            <person name="Frey P."/>
            <person name="Gelhaye E."/>
            <person name="Goldberg J."/>
            <person name="Grabherr M.G."/>
            <person name="Kodira C.D."/>
            <person name="Kohler A."/>
            <person name="Kuees U."/>
            <person name="Lindquist E.A."/>
            <person name="Lucas S.M."/>
            <person name="Mago R."/>
            <person name="Mauceli E."/>
            <person name="Morin E."/>
            <person name="Murat C."/>
            <person name="Pangilinan J.L."/>
            <person name="Park R."/>
            <person name="Pearson M."/>
            <person name="Quesneville H."/>
            <person name="Rouhier N."/>
            <person name="Sakthikumar S."/>
            <person name="Salamov A.A."/>
            <person name="Schmutz J."/>
            <person name="Selles B."/>
            <person name="Shapiro H."/>
            <person name="Tanguay P."/>
            <person name="Tuskan G.A."/>
            <person name="Henrissat B."/>
            <person name="Van de Peer Y."/>
            <person name="Rouze P."/>
            <person name="Ellis J.G."/>
            <person name="Dodds P.N."/>
            <person name="Schein J.E."/>
            <person name="Zhong S."/>
            <person name="Hamelin R.C."/>
            <person name="Grigoriev I.V."/>
            <person name="Szabo L.J."/>
            <person name="Martin F."/>
        </authorList>
    </citation>
    <scope>NUCLEOTIDE SEQUENCE [LARGE SCALE GENOMIC DNA]</scope>
    <source>
        <strain evidence="2">CRL 75-36-700-3 / race SCCL</strain>
    </source>
</reference>
<dbReference type="PANTHER" id="PTHR33324">
    <property type="entry name" value="EXPRESSED PROTEIN"/>
    <property type="match status" value="1"/>
</dbReference>
<organism evidence="1 2">
    <name type="scientific">Puccinia graminis f. sp. tritici (strain CRL 75-36-700-3 / race SCCL)</name>
    <name type="common">Black stem rust fungus</name>
    <dbReference type="NCBI Taxonomy" id="418459"/>
    <lineage>
        <taxon>Eukaryota</taxon>
        <taxon>Fungi</taxon>
        <taxon>Dikarya</taxon>
        <taxon>Basidiomycota</taxon>
        <taxon>Pucciniomycotina</taxon>
        <taxon>Pucciniomycetes</taxon>
        <taxon>Pucciniales</taxon>
        <taxon>Pucciniaceae</taxon>
        <taxon>Puccinia</taxon>
    </lineage>
</organism>
<dbReference type="KEGG" id="pgr:PGTG_14875"/>
<dbReference type="OrthoDB" id="168171at2759"/>
<sequence length="114" mass="13066">MYKALVGAKQATSVLEYRPHPGLPRQKFGWDQDAVKGGLTSIQILLIWVTAQGNYSQWLATTIDREDNENFCLENQNFLWIQVHIEQDPRVKSLSSLVMPSGFVSRHDAKEYPF</sequence>
<accession>E3KXU8</accession>
<keyword evidence="2" id="KW-1185">Reference proteome</keyword>
<proteinExistence type="predicted"/>
<dbReference type="RefSeq" id="XP_003333453.1">
    <property type="nucleotide sequence ID" value="XM_003333405.1"/>
</dbReference>
<dbReference type="HOGENOM" id="CLU_2122276_0_0_1"/>
<evidence type="ECO:0000313" key="2">
    <source>
        <dbReference type="Proteomes" id="UP000008783"/>
    </source>
</evidence>
<evidence type="ECO:0000313" key="1">
    <source>
        <dbReference type="EMBL" id="EFP89034.1"/>
    </source>
</evidence>